<evidence type="ECO:0000313" key="1">
    <source>
        <dbReference type="EMBL" id="EEX17553.1"/>
    </source>
</evidence>
<sequence>MEFPDEGVCPYIEVPALYTNSSFTSLLLYLFTFTKCSFTC</sequence>
<accession>C9MSI4</accession>
<dbReference type="EMBL" id="ACVA01000064">
    <property type="protein sequence ID" value="EEX17553.1"/>
    <property type="molecule type" value="Genomic_DNA"/>
</dbReference>
<dbReference type="STRING" id="649761.HMPREF0973_02603"/>
<evidence type="ECO:0000313" key="2">
    <source>
        <dbReference type="Proteomes" id="UP000003327"/>
    </source>
</evidence>
<gene>
    <name evidence="1" type="ORF">HMPREF0973_02603</name>
</gene>
<protein>
    <submittedName>
        <fullName evidence="1">Uncharacterized protein</fullName>
    </submittedName>
</protein>
<dbReference type="AlphaFoldDB" id="C9MSI4"/>
<dbReference type="Proteomes" id="UP000003327">
    <property type="component" value="Unassembled WGS sequence"/>
</dbReference>
<name>C9MSI4_9BACT</name>
<reference evidence="1 2" key="1">
    <citation type="submission" date="2009-09" db="EMBL/GenBank/DDBJ databases">
        <authorList>
            <person name="Weinstock G."/>
            <person name="Sodergren E."/>
            <person name="Clifton S."/>
            <person name="Fulton L."/>
            <person name="Fulton B."/>
            <person name="Courtney L."/>
            <person name="Fronick C."/>
            <person name="Harrison M."/>
            <person name="Strong C."/>
            <person name="Farmer C."/>
            <person name="Delahaunty K."/>
            <person name="Markovic C."/>
            <person name="Hall O."/>
            <person name="Minx P."/>
            <person name="Tomlinson C."/>
            <person name="Mitreva M."/>
            <person name="Nelson J."/>
            <person name="Hou S."/>
            <person name="Wollam A."/>
            <person name="Pepin K.H."/>
            <person name="Johnson M."/>
            <person name="Bhonagiri V."/>
            <person name="Nash W.E."/>
            <person name="Warren W."/>
            <person name="Chinwalla A."/>
            <person name="Mardis E.R."/>
            <person name="Wilson R.K."/>
        </authorList>
    </citation>
    <scope>NUCLEOTIDE SEQUENCE [LARGE SCALE GENOMIC DNA]</scope>
    <source>
        <strain evidence="1 2">F0319</strain>
    </source>
</reference>
<proteinExistence type="predicted"/>
<comment type="caution">
    <text evidence="1">The sequence shown here is derived from an EMBL/GenBank/DDBJ whole genome shotgun (WGS) entry which is preliminary data.</text>
</comment>
<organism evidence="1 2">
    <name type="scientific">Prevotella veroralis F0319</name>
    <dbReference type="NCBI Taxonomy" id="649761"/>
    <lineage>
        <taxon>Bacteria</taxon>
        <taxon>Pseudomonadati</taxon>
        <taxon>Bacteroidota</taxon>
        <taxon>Bacteroidia</taxon>
        <taxon>Bacteroidales</taxon>
        <taxon>Prevotellaceae</taxon>
        <taxon>Prevotella</taxon>
    </lineage>
</organism>
<keyword evidence="2" id="KW-1185">Reference proteome</keyword>
<dbReference type="HOGENOM" id="CLU_3294607_0_0_10"/>